<dbReference type="Proteomes" id="UP000476837">
    <property type="component" value="Unassembled WGS sequence"/>
</dbReference>
<organism evidence="7 8">
    <name type="scientific">Azospirillum brasilense</name>
    <dbReference type="NCBI Taxonomy" id="192"/>
    <lineage>
        <taxon>Bacteria</taxon>
        <taxon>Pseudomonadati</taxon>
        <taxon>Pseudomonadota</taxon>
        <taxon>Alphaproteobacteria</taxon>
        <taxon>Rhodospirillales</taxon>
        <taxon>Azospirillaceae</taxon>
        <taxon>Azospirillum</taxon>
    </lineage>
</organism>
<evidence type="ECO:0000256" key="5">
    <source>
        <dbReference type="ARBA" id="ARBA00022825"/>
    </source>
</evidence>
<evidence type="ECO:0000256" key="3">
    <source>
        <dbReference type="ARBA" id="ARBA00022729"/>
    </source>
</evidence>
<dbReference type="InterPro" id="IPR008256">
    <property type="entry name" value="Peptidase_S1B"/>
</dbReference>
<dbReference type="EMBL" id="QOKV01000001">
    <property type="protein sequence ID" value="KAA0688975.1"/>
    <property type="molecule type" value="Genomic_DNA"/>
</dbReference>
<dbReference type="PROSITE" id="PS00134">
    <property type="entry name" value="TRYPSIN_HIS"/>
    <property type="match status" value="1"/>
</dbReference>
<dbReference type="EC" id="3.4.21.-" evidence="6"/>
<reference evidence="7 8" key="1">
    <citation type="submission" date="2018-07" db="EMBL/GenBank/DDBJ databases">
        <title>Genome sequence of Roseomonas fauriae ATCC 49958.</title>
        <authorList>
            <person name="Sant'Anna F.H."/>
            <person name="Baldani J.I."/>
            <person name="Zilli J.E."/>
            <person name="Reis V.M."/>
            <person name="Hartmann A."/>
            <person name="Cruz L."/>
            <person name="de Souza E.M."/>
            <person name="de Oliveira Pedrosa F."/>
            <person name="Passaglia L.M.P."/>
        </authorList>
    </citation>
    <scope>NUCLEOTIDE SEQUENCE [LARGE SCALE GENOMIC DNA]</scope>
    <source>
        <strain evidence="7 8">ATCC 49958</strain>
    </source>
</reference>
<keyword evidence="5 6" id="KW-0720">Serine protease</keyword>
<dbReference type="GO" id="GO:0006508">
    <property type="term" value="P:proteolysis"/>
    <property type="evidence" value="ECO:0007669"/>
    <property type="project" value="UniProtKB-KW"/>
</dbReference>
<dbReference type="InterPro" id="IPR009003">
    <property type="entry name" value="Peptidase_S1_PA"/>
</dbReference>
<dbReference type="SUPFAM" id="SSF50494">
    <property type="entry name" value="Trypsin-like serine proteases"/>
    <property type="match status" value="1"/>
</dbReference>
<gene>
    <name evidence="7" type="ORF">DS837_02560</name>
</gene>
<keyword evidence="3" id="KW-0732">Signal</keyword>
<dbReference type="InterPro" id="IPR043504">
    <property type="entry name" value="Peptidase_S1_PA_chymotrypsin"/>
</dbReference>
<name>A0A6L3B7G9_AZOBR</name>
<evidence type="ECO:0000256" key="2">
    <source>
        <dbReference type="ARBA" id="ARBA00022670"/>
    </source>
</evidence>
<sequence length="384" mass="40439">MLQDLLADQLPLAVAVGGEDDLVAALQRRLDGRQLRRFVTAAVRPGRVESVGLQQGGRPALPVRVDLVRFGQTQQVSLGRQDAPVAIPQRGAQVLCLTGFFRDDERGHDRHGKTNMKTYQEHLMAVLRGLVVAAPLLVAALPTAAQNPLLPGIGAKDRRVVVDATHAPWNSLVKVQSNLGARCTGVLVAPRRVVTAAHCLLNRAQRFLPASSLHVLFGYERGEYRQHRAVATLETGGPYDKERRLDGLVGDWAVLTLDGDAPEGMPPLPLARVPPDAGTPLMLGGYSQDRAHLVTADTGCAARGINDTDRGPLLVHDCDGTRGVSGAALLVRTPSVDGGADGAGEGWAVAGIAVAAVSGPNPRNIAVPSAAFVAAVEGNTPSLR</sequence>
<dbReference type="InterPro" id="IPR050966">
    <property type="entry name" value="Glutamyl_endopeptidase"/>
</dbReference>
<dbReference type="PRINTS" id="PR00839">
    <property type="entry name" value="V8PROTEASE"/>
</dbReference>
<keyword evidence="2 6" id="KW-0645">Protease</keyword>
<proteinExistence type="inferred from homology"/>
<comment type="similarity">
    <text evidence="1 6">Belongs to the peptidase S1B family.</text>
</comment>
<dbReference type="AlphaFoldDB" id="A0A6L3B7G9"/>
<protein>
    <recommendedName>
        <fullName evidence="6">Serine protease</fullName>
        <ecNumber evidence="6">3.4.21.-</ecNumber>
    </recommendedName>
</protein>
<keyword evidence="4 6" id="KW-0378">Hydrolase</keyword>
<accession>A0A6L3B7G9</accession>
<evidence type="ECO:0000256" key="4">
    <source>
        <dbReference type="ARBA" id="ARBA00022801"/>
    </source>
</evidence>
<dbReference type="InterPro" id="IPR018114">
    <property type="entry name" value="TRYPSIN_HIS"/>
</dbReference>
<comment type="caution">
    <text evidence="7">The sequence shown here is derived from an EMBL/GenBank/DDBJ whole genome shotgun (WGS) entry which is preliminary data.</text>
</comment>
<dbReference type="PANTHER" id="PTHR15462:SF8">
    <property type="entry name" value="SERINE PROTEASE"/>
    <property type="match status" value="1"/>
</dbReference>
<evidence type="ECO:0000313" key="7">
    <source>
        <dbReference type="EMBL" id="KAA0688975.1"/>
    </source>
</evidence>
<dbReference type="PANTHER" id="PTHR15462">
    <property type="entry name" value="SERINE PROTEASE"/>
    <property type="match status" value="1"/>
</dbReference>
<dbReference type="GO" id="GO:0004252">
    <property type="term" value="F:serine-type endopeptidase activity"/>
    <property type="evidence" value="ECO:0007669"/>
    <property type="project" value="InterPro"/>
</dbReference>
<dbReference type="Pfam" id="PF13365">
    <property type="entry name" value="Trypsin_2"/>
    <property type="match status" value="1"/>
</dbReference>
<dbReference type="Gene3D" id="2.40.10.10">
    <property type="entry name" value="Trypsin-like serine proteases"/>
    <property type="match status" value="2"/>
</dbReference>
<evidence type="ECO:0000256" key="1">
    <source>
        <dbReference type="ARBA" id="ARBA00008764"/>
    </source>
</evidence>
<evidence type="ECO:0000256" key="6">
    <source>
        <dbReference type="RuleBase" id="RU004296"/>
    </source>
</evidence>
<evidence type="ECO:0000313" key="8">
    <source>
        <dbReference type="Proteomes" id="UP000476837"/>
    </source>
</evidence>